<dbReference type="InterPro" id="IPR036390">
    <property type="entry name" value="WH_DNA-bd_sf"/>
</dbReference>
<dbReference type="EMBL" id="PFAM01000016">
    <property type="protein sequence ID" value="PIT95981.1"/>
    <property type="molecule type" value="Genomic_DNA"/>
</dbReference>
<dbReference type="Proteomes" id="UP000228533">
    <property type="component" value="Unassembled WGS sequence"/>
</dbReference>
<name>A0A2M6WTB0_9BACT</name>
<organism evidence="1 2">
    <name type="scientific">Candidatus Falkowbacteria bacterium CG10_big_fil_rev_8_21_14_0_10_37_14</name>
    <dbReference type="NCBI Taxonomy" id="1974561"/>
    <lineage>
        <taxon>Bacteria</taxon>
        <taxon>Candidatus Falkowiibacteriota</taxon>
    </lineage>
</organism>
<accession>A0A2M6WTB0</accession>
<gene>
    <name evidence="1" type="ORF">COT94_02945</name>
</gene>
<dbReference type="AlphaFoldDB" id="A0A2M6WTB0"/>
<comment type="caution">
    <text evidence="1">The sequence shown here is derived from an EMBL/GenBank/DDBJ whole genome shotgun (WGS) entry which is preliminary data.</text>
</comment>
<proteinExistence type="predicted"/>
<reference evidence="2" key="1">
    <citation type="submission" date="2017-09" db="EMBL/GenBank/DDBJ databases">
        <title>Depth-based differentiation of microbial function through sediment-hosted aquifers and enrichment of novel symbionts in the deep terrestrial subsurface.</title>
        <authorList>
            <person name="Probst A.J."/>
            <person name="Ladd B."/>
            <person name="Jarett J.K."/>
            <person name="Geller-Mcgrath D.E."/>
            <person name="Sieber C.M.K."/>
            <person name="Emerson J.B."/>
            <person name="Anantharaman K."/>
            <person name="Thomas B.C."/>
            <person name="Malmstrom R."/>
            <person name="Stieglmeier M."/>
            <person name="Klingl A."/>
            <person name="Woyke T."/>
            <person name="Ryan C.M."/>
            <person name="Banfield J.F."/>
        </authorList>
    </citation>
    <scope>NUCLEOTIDE SEQUENCE [LARGE SCALE GENOMIC DNA]</scope>
</reference>
<protein>
    <recommendedName>
        <fullName evidence="3">HTH arsR-type domain-containing protein</fullName>
    </recommendedName>
</protein>
<evidence type="ECO:0000313" key="1">
    <source>
        <dbReference type="EMBL" id="PIT95981.1"/>
    </source>
</evidence>
<evidence type="ECO:0000313" key="2">
    <source>
        <dbReference type="Proteomes" id="UP000228533"/>
    </source>
</evidence>
<evidence type="ECO:0008006" key="3">
    <source>
        <dbReference type="Google" id="ProtNLM"/>
    </source>
</evidence>
<dbReference type="SUPFAM" id="SSF46785">
    <property type="entry name" value="Winged helix' DNA-binding domain"/>
    <property type="match status" value="1"/>
</dbReference>
<sequence>MLDKLFGSNSRVKLLKLFFLHPSERFYIREIARHLDLQLNSVFRELNNLEEIGLLLAEAGPESEEELPIEQIEPDAITKKKAPKDKEIKKQERKYYKVNPDFIFFNEIKALIVKSQMLYEKDFTDSLKKVGDIKLLVLTGIFVNSFDSPVDLLLVGDCNKKKLLKVIDDLEGELVKEINYAVMTEDEFTYRREITDMFLYNILEGEKLVVIDLNNVVS</sequence>